<gene>
    <name evidence="13" type="ORF">HRR80_000404</name>
</gene>
<evidence type="ECO:0000259" key="11">
    <source>
        <dbReference type="Pfam" id="PF07557"/>
    </source>
</evidence>
<feature type="compositionally biased region" description="Basic and acidic residues" evidence="10">
    <location>
        <begin position="387"/>
        <end position="397"/>
    </location>
</feature>
<evidence type="ECO:0008006" key="15">
    <source>
        <dbReference type="Google" id="ProtNLM"/>
    </source>
</evidence>
<feature type="compositionally biased region" description="Polar residues" evidence="10">
    <location>
        <begin position="642"/>
        <end position="656"/>
    </location>
</feature>
<feature type="region of interest" description="Disordered" evidence="10">
    <location>
        <begin position="367"/>
        <end position="432"/>
    </location>
</feature>
<dbReference type="Proteomes" id="UP001161757">
    <property type="component" value="Unassembled WGS sequence"/>
</dbReference>
<comment type="similarity">
    <text evidence="2">Belongs to the shugoshin family.</text>
</comment>
<evidence type="ECO:0000256" key="8">
    <source>
        <dbReference type="ARBA" id="ARBA00023328"/>
    </source>
</evidence>
<keyword evidence="7" id="KW-0131">Cell cycle</keyword>
<feature type="compositionally biased region" description="Low complexity" evidence="10">
    <location>
        <begin position="498"/>
        <end position="509"/>
    </location>
</feature>
<evidence type="ECO:0000256" key="3">
    <source>
        <dbReference type="ARBA" id="ARBA00022454"/>
    </source>
</evidence>
<keyword evidence="5" id="KW-0159">Chromosome partition</keyword>
<evidence type="ECO:0000256" key="6">
    <source>
        <dbReference type="ARBA" id="ARBA00023054"/>
    </source>
</evidence>
<feature type="coiled-coil region" evidence="9">
    <location>
        <begin position="15"/>
        <end position="98"/>
    </location>
</feature>
<organism evidence="13 14">
    <name type="scientific">Exophiala dermatitidis</name>
    <name type="common">Black yeast-like fungus</name>
    <name type="synonym">Wangiella dermatitidis</name>
    <dbReference type="NCBI Taxonomy" id="5970"/>
    <lineage>
        <taxon>Eukaryota</taxon>
        <taxon>Fungi</taxon>
        <taxon>Dikarya</taxon>
        <taxon>Ascomycota</taxon>
        <taxon>Pezizomycotina</taxon>
        <taxon>Eurotiomycetes</taxon>
        <taxon>Chaetothyriomycetidae</taxon>
        <taxon>Chaetothyriales</taxon>
        <taxon>Herpotrichiellaceae</taxon>
        <taxon>Exophiala</taxon>
    </lineage>
</organism>
<accession>A0AAN6J2N9</accession>
<keyword evidence="6 9" id="KW-0175">Coiled coil</keyword>
<dbReference type="Pfam" id="PF07557">
    <property type="entry name" value="Shugoshin_C"/>
    <property type="match status" value="1"/>
</dbReference>
<sequence length="748" mass="82747">MARLNEAPAPPAESIEALKRRFIRQNREIARVNSTQSQRIRNLETEISRLVAENISLREQAIAARAEAERWRGANNVNQEILEMKERMESKVNELSLLIVEMSQLPERAADKARRRSGIAKSRNSMDQDWQNRQSIREAIATDRDLYDGRLPVIQEDKLYPRRTLESAEILAIRHEEALQQASESPELGPPPVAHFDVAEPIVFDSSSAVEQPDDDLTQLPPTLEKRRKRRTSSLLQDMPTEPVSESPLPEEPASEPVQEPSLPLLKSGAKRKLDITELDEPEQQHSNENDCFVFQRKQLVWNYPATAKKASRFTRAPGREADTTAETATSSPQKALAAGRKILAPKSTNSPAKRRVQVSEKIGKVKDGQYVGEKQSTNTSPQKSHRPLELPIRDIVLDPPEANELDGLPPKTPAGLGSDLLSPTSTEPSVRPTHHSQEAAILNSVEDVLNGSIGRGSRRARAEVNYAEPNLRDKMRRPGKQLVPAVDGLLKSKEVGSTARSRASSTDRATSEGVKGPGASDSATKVKRENMAAAQQERWKDLPMSISERKEEPASPLRDKERKETRNREQIEAAGERRQNKSKGDRQYGDELENAVSRLTIFDPPHSSPVETSKDEAKVVPAATSKRKASTTATARRHSTQPTSSSSLNPTAGEQTRTSRRSDSTSGQKTSLPPPGSAASLRPQADDDVNEAENKYLKRSKSVSSNLSAPSATTAERTKAEHGATMRNAVTSDRNDRVANRRRSMMV</sequence>
<evidence type="ECO:0000256" key="9">
    <source>
        <dbReference type="SAM" id="Coils"/>
    </source>
</evidence>
<evidence type="ECO:0000256" key="5">
    <source>
        <dbReference type="ARBA" id="ARBA00022829"/>
    </source>
</evidence>
<dbReference type="GO" id="GO:0051301">
    <property type="term" value="P:cell division"/>
    <property type="evidence" value="ECO:0007669"/>
    <property type="project" value="UniProtKB-KW"/>
</dbReference>
<comment type="caution">
    <text evidence="13">The sequence shown here is derived from an EMBL/GenBank/DDBJ whole genome shotgun (WGS) entry which is preliminary data.</text>
</comment>
<evidence type="ECO:0000256" key="2">
    <source>
        <dbReference type="ARBA" id="ARBA00010845"/>
    </source>
</evidence>
<dbReference type="GO" id="GO:0000779">
    <property type="term" value="C:condensed chromosome, centromeric region"/>
    <property type="evidence" value="ECO:0007669"/>
    <property type="project" value="UniProtKB-ARBA"/>
</dbReference>
<dbReference type="AlphaFoldDB" id="A0AAN6J2N9"/>
<dbReference type="Pfam" id="PF07558">
    <property type="entry name" value="Shugoshin_N"/>
    <property type="match status" value="1"/>
</dbReference>
<keyword evidence="8" id="KW-0137">Centromere</keyword>
<feature type="region of interest" description="Disordered" evidence="10">
    <location>
        <begin position="110"/>
        <end position="131"/>
    </location>
</feature>
<evidence type="ECO:0000256" key="4">
    <source>
        <dbReference type="ARBA" id="ARBA00022618"/>
    </source>
</evidence>
<evidence type="ECO:0000259" key="12">
    <source>
        <dbReference type="Pfam" id="PF07558"/>
    </source>
</evidence>
<comment type="subcellular location">
    <subcellularLocation>
        <location evidence="1">Chromosome</location>
        <location evidence="1">Centromere</location>
    </subcellularLocation>
</comment>
<evidence type="ECO:0000256" key="7">
    <source>
        <dbReference type="ARBA" id="ARBA00023306"/>
    </source>
</evidence>
<feature type="domain" description="Shugoshin C-terminal" evidence="11">
    <location>
        <begin position="455"/>
        <end position="478"/>
    </location>
</feature>
<feature type="domain" description="Shugoshin N-terminal coiled-coil" evidence="12">
    <location>
        <begin position="18"/>
        <end position="62"/>
    </location>
</feature>
<name>A0AAN6J2N9_EXODE</name>
<dbReference type="InterPro" id="IPR011515">
    <property type="entry name" value="Shugoshin_C"/>
</dbReference>
<evidence type="ECO:0000313" key="13">
    <source>
        <dbReference type="EMBL" id="KAJ8995641.1"/>
    </source>
</evidence>
<evidence type="ECO:0000313" key="14">
    <source>
        <dbReference type="Proteomes" id="UP001161757"/>
    </source>
</evidence>
<dbReference type="InterPro" id="IPR011516">
    <property type="entry name" value="Shugoshin_N"/>
</dbReference>
<feature type="region of interest" description="Disordered" evidence="10">
    <location>
        <begin position="457"/>
        <end position="748"/>
    </location>
</feature>
<feature type="compositionally biased region" description="Basic residues" evidence="10">
    <location>
        <begin position="626"/>
        <end position="640"/>
    </location>
</feature>
<feature type="region of interest" description="Disordered" evidence="10">
    <location>
        <begin position="317"/>
        <end position="337"/>
    </location>
</feature>
<feature type="region of interest" description="Disordered" evidence="10">
    <location>
        <begin position="206"/>
        <end position="290"/>
    </location>
</feature>
<feature type="compositionally biased region" description="Polar residues" evidence="10">
    <location>
        <begin position="703"/>
        <end position="716"/>
    </location>
</feature>
<dbReference type="EMBL" id="JAJGCB010000001">
    <property type="protein sequence ID" value="KAJ8995641.1"/>
    <property type="molecule type" value="Genomic_DNA"/>
</dbReference>
<evidence type="ECO:0000256" key="10">
    <source>
        <dbReference type="SAM" id="MobiDB-lite"/>
    </source>
</evidence>
<reference evidence="13" key="1">
    <citation type="submission" date="2023-01" db="EMBL/GenBank/DDBJ databases">
        <title>Exophiala dermititidis isolated from Cystic Fibrosis Patient.</title>
        <authorList>
            <person name="Kurbessoian T."/>
            <person name="Crocker A."/>
            <person name="Murante D."/>
            <person name="Hogan D.A."/>
            <person name="Stajich J.E."/>
        </authorList>
    </citation>
    <scope>NUCLEOTIDE SEQUENCE</scope>
    <source>
        <strain evidence="13">Ex8</strain>
    </source>
</reference>
<feature type="compositionally biased region" description="Basic and acidic residues" evidence="10">
    <location>
        <begin position="538"/>
        <end position="590"/>
    </location>
</feature>
<proteinExistence type="inferred from homology"/>
<feature type="compositionally biased region" description="Polar residues" evidence="10">
    <location>
        <begin position="122"/>
        <end position="131"/>
    </location>
</feature>
<dbReference type="GO" id="GO:0045132">
    <property type="term" value="P:meiotic chromosome segregation"/>
    <property type="evidence" value="ECO:0007669"/>
    <property type="project" value="InterPro"/>
</dbReference>
<keyword evidence="4" id="KW-0132">Cell division</keyword>
<dbReference type="GO" id="GO:0005634">
    <property type="term" value="C:nucleus"/>
    <property type="evidence" value="ECO:0007669"/>
    <property type="project" value="InterPro"/>
</dbReference>
<protein>
    <recommendedName>
        <fullName evidence="15">Shugoshin C-terminal domain-containing protein</fullName>
    </recommendedName>
</protein>
<keyword evidence="3" id="KW-0158">Chromosome</keyword>
<evidence type="ECO:0000256" key="1">
    <source>
        <dbReference type="ARBA" id="ARBA00004584"/>
    </source>
</evidence>